<dbReference type="Proteomes" id="UP000274199">
    <property type="component" value="Segment"/>
</dbReference>
<sequence>MERRVILKALVGSHNYNLNTSESDKDYKAFVLPTFEDLYKGDMFSEQIIGENEDVDTHDIRKLVNLFFKSNINFLEILYSKNISMTFSKELKKVFDLKDELVKINLPHLFNACGGMHLNKMKQLYKGTEGTQHLVDKFGYDTKQALHAYRVLNFIDRFAQSDFTDFKEAITYTGEDRDFMLSIKHGEFDAENFENFVKFYHESRFQGLKEKYHSIKPNLELKEELEKTIMNLVKNNLLTTNY</sequence>
<name>A0A3G3BVQ6_9CAUD</name>
<evidence type="ECO:0000313" key="1">
    <source>
        <dbReference type="EMBL" id="AYP68327.1"/>
    </source>
</evidence>
<dbReference type="InterPro" id="IPR018775">
    <property type="entry name" value="RlaP"/>
</dbReference>
<dbReference type="EMBL" id="MH884508">
    <property type="protein sequence ID" value="AYP68327.1"/>
    <property type="molecule type" value="Genomic_DNA"/>
</dbReference>
<protein>
    <submittedName>
        <fullName evidence="1">Putative nucleotidyltransferase</fullName>
    </submittedName>
</protein>
<keyword evidence="1" id="KW-0808">Transferase</keyword>
<gene>
    <name evidence="1" type="ORF">vBBcoS136_00213</name>
</gene>
<keyword evidence="2" id="KW-1185">Reference proteome</keyword>
<proteinExistence type="predicted"/>
<accession>A0A3G3BVQ6</accession>
<dbReference type="Pfam" id="PF10127">
    <property type="entry name" value="RlaP"/>
    <property type="match status" value="1"/>
</dbReference>
<dbReference type="PANTHER" id="PTHR34817:SF1">
    <property type="entry name" value="NUCLEOTIDYLTRANSFERASE"/>
    <property type="match status" value="1"/>
</dbReference>
<reference evidence="1 2" key="1">
    <citation type="submission" date="2018-09" db="EMBL/GenBank/DDBJ databases">
        <title>Comparative Genomic Analysis of Eight Novel Haloalkaliphilic Bacteriophages from Lake Elmenteita, Kenya.</title>
        <authorList>
            <person name="Akhwale J.K."/>
        </authorList>
    </citation>
    <scope>NUCLEOTIDE SEQUENCE [LARGE SCALE GENOMIC DNA]</scope>
</reference>
<organism evidence="1 2">
    <name type="scientific">Bacillus phage vB_BcoS-136</name>
    <dbReference type="NCBI Taxonomy" id="2419619"/>
    <lineage>
        <taxon>Viruses</taxon>
        <taxon>Duplodnaviria</taxon>
        <taxon>Heunggongvirae</taxon>
        <taxon>Uroviricota</taxon>
        <taxon>Caudoviricetes</taxon>
        <taxon>Heleneionescovirinae</taxon>
        <taxon>Kenyattavirus</taxon>
        <taxon>Kenyattavirus kv136</taxon>
    </lineage>
</organism>
<dbReference type="GO" id="GO:0016740">
    <property type="term" value="F:transferase activity"/>
    <property type="evidence" value="ECO:0007669"/>
    <property type="project" value="UniProtKB-KW"/>
</dbReference>
<evidence type="ECO:0000313" key="2">
    <source>
        <dbReference type="Proteomes" id="UP000274199"/>
    </source>
</evidence>
<dbReference type="PANTHER" id="PTHR34817">
    <property type="entry name" value="NUCLEOTIDYLTRANSFERASE"/>
    <property type="match status" value="1"/>
</dbReference>